<feature type="region of interest" description="Disordered" evidence="3">
    <location>
        <begin position="1"/>
        <end position="106"/>
    </location>
</feature>
<feature type="region of interest" description="Disordered" evidence="3">
    <location>
        <begin position="261"/>
        <end position="366"/>
    </location>
</feature>
<dbReference type="GO" id="GO:0003677">
    <property type="term" value="F:DNA binding"/>
    <property type="evidence" value="ECO:0007669"/>
    <property type="project" value="InterPro"/>
</dbReference>
<evidence type="ECO:0000256" key="2">
    <source>
        <dbReference type="ARBA" id="ARBA00023242"/>
    </source>
</evidence>
<reference evidence="6" key="1">
    <citation type="submission" date="2021-01" db="EMBL/GenBank/DDBJ databases">
        <authorList>
            <person name="Corre E."/>
            <person name="Pelletier E."/>
            <person name="Niang G."/>
            <person name="Scheremetjew M."/>
            <person name="Finn R."/>
            <person name="Kale V."/>
            <person name="Holt S."/>
            <person name="Cochrane G."/>
            <person name="Meng A."/>
            <person name="Brown T."/>
            <person name="Cohen L."/>
        </authorList>
    </citation>
    <scope>NUCLEOTIDE SEQUENCE</scope>
    <source>
        <strain evidence="6">NIES-381</strain>
    </source>
</reference>
<comment type="subcellular location">
    <subcellularLocation>
        <location evidence="1">Nucleus</location>
    </subcellularLocation>
</comment>
<organism evidence="6">
    <name type="scientific">Eutreptiella gymnastica</name>
    <dbReference type="NCBI Taxonomy" id="73025"/>
    <lineage>
        <taxon>Eukaryota</taxon>
        <taxon>Discoba</taxon>
        <taxon>Euglenozoa</taxon>
        <taxon>Euglenida</taxon>
        <taxon>Spirocuta</taxon>
        <taxon>Euglenophyceae</taxon>
        <taxon>Eutreptiales</taxon>
        <taxon>Eutreptiaceae</taxon>
        <taxon>Eutreptiella</taxon>
    </lineage>
</organism>
<dbReference type="SMART" id="SM00501">
    <property type="entry name" value="BRIGHT"/>
    <property type="match status" value="1"/>
</dbReference>
<keyword evidence="2" id="KW-0539">Nucleus</keyword>
<sequence length="855" mass="94410">MAPRSTKKRHGPRKSEGDEESESDSTSESSDSRDPKEYREEEDDDEQGGSTDDELSDEEGTDEDDDEEEEEQEGAKAVKKVGKQKRGSRRKRKNARDVDPSKGNIYSLKNEFRGKGIGWNICDACGQATSVELPYGLAKGSEKWNCSMNVWNPFMSKCSSEREWEKVYNAFMEKRKLTSREWIVQGKKVNKWWLYNTVTQMGGWETVKYNGWLPLLYDEMALTVTDAGNRLKRIYESDLYEFEQAHFKGRRYANPEERLRLFRDTEPQVPEIAEPKPNKKDQAEKTKGKQGKRVSGNLGTSKDGEGTKTASSSPAACRKRSLTPTPLPHPGHPPEASKKAKHEDAAGALSEGPRCSGSSPASAPRSHAACYADRDDARALLRVCGHDHTIVCQYTSHQHRYPVVYRSGRVGYCGKWCVDKHLAEEPLDCRISNSQKAWVVSRLLNNGNALPRYLLVACIKIATKGMGKGLAAAEAMLDQLPEILRQLEAEGVIILQNNRLELQPAVAGARAGPLPWDPLADGPSRALQTLHKLPCFEWQGFPYLRVSYVWHGHGFTGVWDLDQQVELKPSHLGHGTATRQGSCMKAWVVNYVLHCDKLAAEHDSIIKAAAVVCKAMATAPRQPHPRALAPLRTDPAGTPSVFTIIRDLEEEGVLCRKGGAAGGSLWQVHPHYIDTLAHALQCQPDFLNQQVPVPGVQKPFSALGPPRPPPDAPATRAAYGPGPSGPPDPPVLAQGWGPHANACNAPMWIPSGKEECAETGAITIASKDQGVVSAIDQILGHGVRSQDGAIFFRVKWRGLDEQEATWESESSLTQTAGPLVNLYWSTSAHRRSGLATLKRYHPRTIGCQRADARSR</sequence>
<feature type="compositionally biased region" description="Basic and acidic residues" evidence="3">
    <location>
        <begin position="30"/>
        <end position="39"/>
    </location>
</feature>
<dbReference type="Gene3D" id="1.10.150.60">
    <property type="entry name" value="ARID DNA-binding domain"/>
    <property type="match status" value="1"/>
</dbReference>
<dbReference type="PROSITE" id="PS51011">
    <property type="entry name" value="ARID"/>
    <property type="match status" value="1"/>
</dbReference>
<dbReference type="PROSITE" id="PS00598">
    <property type="entry name" value="CHROMO_1"/>
    <property type="match status" value="1"/>
</dbReference>
<feature type="domain" description="Chromo" evidence="4">
    <location>
        <begin position="773"/>
        <end position="835"/>
    </location>
</feature>
<dbReference type="Pfam" id="PF00385">
    <property type="entry name" value="Chromo"/>
    <property type="match status" value="1"/>
</dbReference>
<evidence type="ECO:0000313" key="6">
    <source>
        <dbReference type="EMBL" id="CAD9001094.1"/>
    </source>
</evidence>
<dbReference type="CDD" id="cd00024">
    <property type="entry name" value="CD_CSD"/>
    <property type="match status" value="1"/>
</dbReference>
<accession>A0A7S1I4R5</accession>
<protein>
    <recommendedName>
        <fullName evidence="7">Chromo domain-containing protein</fullName>
    </recommendedName>
</protein>
<feature type="compositionally biased region" description="Basic residues" evidence="3">
    <location>
        <begin position="1"/>
        <end position="12"/>
    </location>
</feature>
<dbReference type="InterPro" id="IPR023779">
    <property type="entry name" value="Chromodomain_CS"/>
</dbReference>
<evidence type="ECO:0008006" key="7">
    <source>
        <dbReference type="Google" id="ProtNLM"/>
    </source>
</evidence>
<evidence type="ECO:0000256" key="3">
    <source>
        <dbReference type="SAM" id="MobiDB-lite"/>
    </source>
</evidence>
<dbReference type="SUPFAM" id="SSF54160">
    <property type="entry name" value="Chromo domain-like"/>
    <property type="match status" value="1"/>
</dbReference>
<dbReference type="InterPro" id="IPR001606">
    <property type="entry name" value="ARID_dom"/>
</dbReference>
<dbReference type="EMBL" id="HBGA01033800">
    <property type="protein sequence ID" value="CAD9001094.1"/>
    <property type="molecule type" value="Transcribed_RNA"/>
</dbReference>
<feature type="compositionally biased region" description="Basic and acidic residues" evidence="3">
    <location>
        <begin position="273"/>
        <end position="287"/>
    </location>
</feature>
<gene>
    <name evidence="6" type="ORF">EGYM00392_LOCUS12169</name>
</gene>
<dbReference type="InterPro" id="IPR000953">
    <property type="entry name" value="Chromo/chromo_shadow_dom"/>
</dbReference>
<feature type="region of interest" description="Disordered" evidence="3">
    <location>
        <begin position="697"/>
        <end position="731"/>
    </location>
</feature>
<feature type="compositionally biased region" description="Basic and acidic residues" evidence="3">
    <location>
        <begin position="335"/>
        <end position="345"/>
    </location>
</feature>
<feature type="domain" description="ARID" evidence="5">
    <location>
        <begin position="158"/>
        <end position="247"/>
    </location>
</feature>
<evidence type="ECO:0000256" key="1">
    <source>
        <dbReference type="ARBA" id="ARBA00004123"/>
    </source>
</evidence>
<dbReference type="InterPro" id="IPR036431">
    <property type="entry name" value="ARID_dom_sf"/>
</dbReference>
<dbReference type="AlphaFoldDB" id="A0A7S1I4R5"/>
<feature type="compositionally biased region" description="Acidic residues" evidence="3">
    <location>
        <begin position="40"/>
        <end position="72"/>
    </location>
</feature>
<dbReference type="Pfam" id="PF01388">
    <property type="entry name" value="ARID"/>
    <property type="match status" value="1"/>
</dbReference>
<dbReference type="PROSITE" id="PS50013">
    <property type="entry name" value="CHROMO_2"/>
    <property type="match status" value="1"/>
</dbReference>
<dbReference type="InterPro" id="IPR023780">
    <property type="entry name" value="Chromo_domain"/>
</dbReference>
<dbReference type="SUPFAM" id="SSF46774">
    <property type="entry name" value="ARID-like"/>
    <property type="match status" value="1"/>
</dbReference>
<evidence type="ECO:0000259" key="4">
    <source>
        <dbReference type="PROSITE" id="PS50013"/>
    </source>
</evidence>
<feature type="compositionally biased region" description="Basic residues" evidence="3">
    <location>
        <begin position="77"/>
        <end position="94"/>
    </location>
</feature>
<name>A0A7S1I4R5_9EUGL</name>
<evidence type="ECO:0000259" key="5">
    <source>
        <dbReference type="PROSITE" id="PS51011"/>
    </source>
</evidence>
<proteinExistence type="predicted"/>
<dbReference type="InterPro" id="IPR016197">
    <property type="entry name" value="Chromo-like_dom_sf"/>
</dbReference>
<dbReference type="Gene3D" id="2.40.50.40">
    <property type="match status" value="1"/>
</dbReference>
<feature type="compositionally biased region" description="Low complexity" evidence="3">
    <location>
        <begin position="352"/>
        <end position="366"/>
    </location>
</feature>
<dbReference type="GO" id="GO:0005634">
    <property type="term" value="C:nucleus"/>
    <property type="evidence" value="ECO:0007669"/>
    <property type="project" value="UniProtKB-SubCell"/>
</dbReference>
<dbReference type="SMART" id="SM01014">
    <property type="entry name" value="ARID"/>
    <property type="match status" value="1"/>
</dbReference>
<dbReference type="CDD" id="cd16100">
    <property type="entry name" value="ARID"/>
    <property type="match status" value="1"/>
</dbReference>